<evidence type="ECO:0000313" key="1">
    <source>
        <dbReference type="EMBL" id="KAL2076057.1"/>
    </source>
</evidence>
<gene>
    <name evidence="1" type="ORF">VTL71DRAFT_1000</name>
</gene>
<dbReference type="EMBL" id="JAZHXI010000001">
    <property type="protein sequence ID" value="KAL2076057.1"/>
    <property type="molecule type" value="Genomic_DNA"/>
</dbReference>
<comment type="caution">
    <text evidence="1">The sequence shown here is derived from an EMBL/GenBank/DDBJ whole genome shotgun (WGS) entry which is preliminary data.</text>
</comment>
<name>A0ABR4D1Q0_9HELO</name>
<evidence type="ECO:0000313" key="2">
    <source>
        <dbReference type="Proteomes" id="UP001595075"/>
    </source>
</evidence>
<protein>
    <submittedName>
        <fullName evidence="1">Uncharacterized protein</fullName>
    </submittedName>
</protein>
<accession>A0ABR4D1Q0</accession>
<proteinExistence type="predicted"/>
<sequence>MSLPLPCSPFLATHAEQLAHWAIPRPKAINHPSTSPGYPVQLSTISPPSLGAQSSHYVTTSPYFSSNM</sequence>
<organism evidence="1 2">
    <name type="scientific">Oculimacula yallundae</name>
    <dbReference type="NCBI Taxonomy" id="86028"/>
    <lineage>
        <taxon>Eukaryota</taxon>
        <taxon>Fungi</taxon>
        <taxon>Dikarya</taxon>
        <taxon>Ascomycota</taxon>
        <taxon>Pezizomycotina</taxon>
        <taxon>Leotiomycetes</taxon>
        <taxon>Helotiales</taxon>
        <taxon>Ploettnerulaceae</taxon>
        <taxon>Oculimacula</taxon>
    </lineage>
</organism>
<dbReference type="Proteomes" id="UP001595075">
    <property type="component" value="Unassembled WGS sequence"/>
</dbReference>
<keyword evidence="2" id="KW-1185">Reference proteome</keyword>
<reference evidence="1 2" key="1">
    <citation type="journal article" date="2024" name="Commun. Biol.">
        <title>Comparative genomic analysis of thermophilic fungi reveals convergent evolutionary adaptations and gene losses.</title>
        <authorList>
            <person name="Steindorff A.S."/>
            <person name="Aguilar-Pontes M.V."/>
            <person name="Robinson A.J."/>
            <person name="Andreopoulos B."/>
            <person name="LaButti K."/>
            <person name="Kuo A."/>
            <person name="Mondo S."/>
            <person name="Riley R."/>
            <person name="Otillar R."/>
            <person name="Haridas S."/>
            <person name="Lipzen A."/>
            <person name="Grimwood J."/>
            <person name="Schmutz J."/>
            <person name="Clum A."/>
            <person name="Reid I.D."/>
            <person name="Moisan M.C."/>
            <person name="Butler G."/>
            <person name="Nguyen T.T.M."/>
            <person name="Dewar K."/>
            <person name="Conant G."/>
            <person name="Drula E."/>
            <person name="Henrissat B."/>
            <person name="Hansel C."/>
            <person name="Singer S."/>
            <person name="Hutchinson M.I."/>
            <person name="de Vries R.P."/>
            <person name="Natvig D.O."/>
            <person name="Powell A.J."/>
            <person name="Tsang A."/>
            <person name="Grigoriev I.V."/>
        </authorList>
    </citation>
    <scope>NUCLEOTIDE SEQUENCE [LARGE SCALE GENOMIC DNA]</scope>
    <source>
        <strain evidence="1 2">CBS 494.80</strain>
    </source>
</reference>